<comment type="caution">
    <text evidence="2">The sequence shown here is derived from an EMBL/GenBank/DDBJ whole genome shotgun (WGS) entry which is preliminary data.</text>
</comment>
<feature type="region of interest" description="Disordered" evidence="1">
    <location>
        <begin position="1"/>
        <end position="43"/>
    </location>
</feature>
<dbReference type="AlphaFoldDB" id="A0A4V2LWQ3"/>
<sequence>MAGATGRSGRRAKPVARKLLAGNPGKRALNKTEPSFTPITGVEPPEWLDDNAATMWRMVSKELCAQQVLCATDLHNLEMFCIAYSNSRQAQEHIQEHGIVMAGSMGGPIKNPALTVLNEAMRQMASFGGMLGLDPSSRQRLIGANKKQSDNPFKNL</sequence>
<dbReference type="RefSeq" id="WP_131413649.1">
    <property type="nucleotide sequence ID" value="NZ_SJOP01000033.1"/>
</dbReference>
<organism evidence="2 3">
    <name type="scientific">Kosakonia quasisacchari</name>
    <dbReference type="NCBI Taxonomy" id="2529380"/>
    <lineage>
        <taxon>Bacteria</taxon>
        <taxon>Pseudomonadati</taxon>
        <taxon>Pseudomonadota</taxon>
        <taxon>Gammaproteobacteria</taxon>
        <taxon>Enterobacterales</taxon>
        <taxon>Enterobacteriaceae</taxon>
        <taxon>Kosakonia</taxon>
    </lineage>
</organism>
<protein>
    <submittedName>
        <fullName evidence="2">Phage terminase small subunit P27 family</fullName>
    </submittedName>
</protein>
<evidence type="ECO:0000256" key="1">
    <source>
        <dbReference type="SAM" id="MobiDB-lite"/>
    </source>
</evidence>
<dbReference type="OrthoDB" id="9098057at2"/>
<keyword evidence="3" id="KW-1185">Reference proteome</keyword>
<reference evidence="2 3" key="1">
    <citation type="submission" date="2019-02" db="EMBL/GenBank/DDBJ databases">
        <title>The draft genome of Kosakonia quasisacchari strain WCHKQ120001.</title>
        <authorList>
            <person name="Wang C."/>
            <person name="Feng Y."/>
            <person name="Zong Z."/>
        </authorList>
    </citation>
    <scope>NUCLEOTIDE SEQUENCE [LARGE SCALE GENOMIC DNA]</scope>
    <source>
        <strain evidence="2 3">WCHKQ120001</strain>
    </source>
</reference>
<dbReference type="EMBL" id="SJOP01000033">
    <property type="protein sequence ID" value="TCB97405.1"/>
    <property type="molecule type" value="Genomic_DNA"/>
</dbReference>
<dbReference type="InterPro" id="IPR006448">
    <property type="entry name" value="Phage_term_ssu_P27"/>
</dbReference>
<name>A0A4V2LWQ3_9ENTR</name>
<evidence type="ECO:0000313" key="2">
    <source>
        <dbReference type="EMBL" id="TCB97405.1"/>
    </source>
</evidence>
<gene>
    <name evidence="2" type="ORF">E0L21_23350</name>
</gene>
<dbReference type="Proteomes" id="UP000291793">
    <property type="component" value="Unassembled WGS sequence"/>
</dbReference>
<dbReference type="NCBIfam" id="TIGR01558">
    <property type="entry name" value="sm_term_P27"/>
    <property type="match status" value="1"/>
</dbReference>
<dbReference type="Pfam" id="PF05119">
    <property type="entry name" value="Terminase_4"/>
    <property type="match status" value="1"/>
</dbReference>
<evidence type="ECO:0000313" key="3">
    <source>
        <dbReference type="Proteomes" id="UP000291793"/>
    </source>
</evidence>
<accession>A0A4V2LWQ3</accession>
<proteinExistence type="predicted"/>